<evidence type="ECO:0000256" key="8">
    <source>
        <dbReference type="SAM" id="MobiDB-lite"/>
    </source>
</evidence>
<evidence type="ECO:0000256" key="6">
    <source>
        <dbReference type="ARBA" id="ARBA00023136"/>
    </source>
</evidence>
<comment type="subcellular location">
    <subcellularLocation>
        <location evidence="1">Cell membrane</location>
        <topology evidence="1">Single-pass membrane protein</topology>
    </subcellularLocation>
    <subcellularLocation>
        <location evidence="7">Cell membrane</location>
        <topology evidence="7">Single-pass type II membrane protein</topology>
    </subcellularLocation>
</comment>
<dbReference type="RefSeq" id="WP_110984839.1">
    <property type="nucleotide sequence ID" value="NZ_CAWNWM010000002.1"/>
</dbReference>
<evidence type="ECO:0000313" key="10">
    <source>
        <dbReference type="EMBL" id="PZD74758.1"/>
    </source>
</evidence>
<evidence type="ECO:0000256" key="2">
    <source>
        <dbReference type="ARBA" id="ARBA00005811"/>
    </source>
</evidence>
<proteinExistence type="inferred from homology"/>
<organism evidence="10 11">
    <name type="scientific">Acaryochloris thomasi RCC1774</name>
    <dbReference type="NCBI Taxonomy" id="1764569"/>
    <lineage>
        <taxon>Bacteria</taxon>
        <taxon>Bacillati</taxon>
        <taxon>Cyanobacteriota</taxon>
        <taxon>Cyanophyceae</taxon>
        <taxon>Acaryochloridales</taxon>
        <taxon>Acaryochloridaceae</taxon>
        <taxon>Acaryochloris</taxon>
        <taxon>Acaryochloris thomasi</taxon>
    </lineage>
</organism>
<dbReference type="PANTHER" id="PTHR30558:SF3">
    <property type="entry name" value="BIOPOLYMER TRANSPORT PROTEIN EXBD-RELATED"/>
    <property type="match status" value="1"/>
</dbReference>
<sequence length="221" mass="22886">MRTYIDSEEPEVRIEILPLIDVIFCILTFFILAAVGLTRPEGIDLDLPQAETSTAQLGATLPVRLDVLGQLYVDKQPVSQEQLTQTLESYIKAQPQGVVVLNADKLVSYDQVIQVLDLLQSIGGNRVALGTTTPTSGTTQSPAPPGGTTIPAPPVNPGAVTPLNPGQLPSLPGQPAPDALSPAPPTPGSTVQPNNAQPSPQPSAAPPPTGATGSESLNPAE</sequence>
<dbReference type="Pfam" id="PF02472">
    <property type="entry name" value="ExbD"/>
    <property type="match status" value="1"/>
</dbReference>
<evidence type="ECO:0000256" key="9">
    <source>
        <dbReference type="SAM" id="Phobius"/>
    </source>
</evidence>
<keyword evidence="7" id="KW-0653">Protein transport</keyword>
<evidence type="ECO:0000256" key="5">
    <source>
        <dbReference type="ARBA" id="ARBA00022989"/>
    </source>
</evidence>
<keyword evidence="6 9" id="KW-0472">Membrane</keyword>
<dbReference type="Gene3D" id="3.30.420.270">
    <property type="match status" value="1"/>
</dbReference>
<reference evidence="10 11" key="1">
    <citation type="journal article" date="2018" name="Sci. Rep.">
        <title>A novel species of the marine cyanobacterium Acaryochloris with a unique pigment content and lifestyle.</title>
        <authorList>
            <person name="Partensky F."/>
            <person name="Six C."/>
            <person name="Ratin M."/>
            <person name="Garczarek L."/>
            <person name="Vaulot D."/>
            <person name="Probert I."/>
            <person name="Calteau A."/>
            <person name="Gourvil P."/>
            <person name="Marie D."/>
            <person name="Grebert T."/>
            <person name="Bouchier C."/>
            <person name="Le Panse S."/>
            <person name="Gachenot M."/>
            <person name="Rodriguez F."/>
            <person name="Garrido J.L."/>
        </authorList>
    </citation>
    <scope>NUCLEOTIDE SEQUENCE [LARGE SCALE GENOMIC DNA]</scope>
    <source>
        <strain evidence="10 11">RCC1774</strain>
    </source>
</reference>
<keyword evidence="4 7" id="KW-0812">Transmembrane</keyword>
<accession>A0A2W1JN59</accession>
<feature type="compositionally biased region" description="Polar residues" evidence="8">
    <location>
        <begin position="211"/>
        <end position="221"/>
    </location>
</feature>
<feature type="compositionally biased region" description="Low complexity" evidence="8">
    <location>
        <begin position="130"/>
        <end position="150"/>
    </location>
</feature>
<dbReference type="PANTHER" id="PTHR30558">
    <property type="entry name" value="EXBD MEMBRANE COMPONENT OF PMF-DRIVEN MACROMOLECULE IMPORT SYSTEM"/>
    <property type="match status" value="1"/>
</dbReference>
<evidence type="ECO:0000256" key="4">
    <source>
        <dbReference type="ARBA" id="ARBA00022692"/>
    </source>
</evidence>
<dbReference type="AlphaFoldDB" id="A0A2W1JN59"/>
<feature type="region of interest" description="Disordered" evidence="8">
    <location>
        <begin position="130"/>
        <end position="221"/>
    </location>
</feature>
<keyword evidence="3" id="KW-1003">Cell membrane</keyword>
<dbReference type="GO" id="GO:0005886">
    <property type="term" value="C:plasma membrane"/>
    <property type="evidence" value="ECO:0007669"/>
    <property type="project" value="UniProtKB-SubCell"/>
</dbReference>
<comment type="similarity">
    <text evidence="2 7">Belongs to the ExbD/TolR family.</text>
</comment>
<evidence type="ECO:0000256" key="3">
    <source>
        <dbReference type="ARBA" id="ARBA00022475"/>
    </source>
</evidence>
<keyword evidence="11" id="KW-1185">Reference proteome</keyword>
<name>A0A2W1JN59_9CYAN</name>
<comment type="caution">
    <text evidence="10">The sequence shown here is derived from an EMBL/GenBank/DDBJ whole genome shotgun (WGS) entry which is preliminary data.</text>
</comment>
<dbReference type="OrthoDB" id="1682382at2"/>
<evidence type="ECO:0000256" key="7">
    <source>
        <dbReference type="RuleBase" id="RU003879"/>
    </source>
</evidence>
<keyword evidence="5 9" id="KW-1133">Transmembrane helix</keyword>
<protein>
    <submittedName>
        <fullName evidence="10">Biopolymer transport protein ExbD</fullName>
    </submittedName>
</protein>
<feature type="compositionally biased region" description="Pro residues" evidence="8">
    <location>
        <begin position="199"/>
        <end position="209"/>
    </location>
</feature>
<dbReference type="Proteomes" id="UP000248857">
    <property type="component" value="Unassembled WGS sequence"/>
</dbReference>
<keyword evidence="7" id="KW-0813">Transport</keyword>
<dbReference type="EMBL" id="PQWO01000002">
    <property type="protein sequence ID" value="PZD74758.1"/>
    <property type="molecule type" value="Genomic_DNA"/>
</dbReference>
<feature type="transmembrane region" description="Helical" evidence="9">
    <location>
        <begin position="16"/>
        <end position="37"/>
    </location>
</feature>
<evidence type="ECO:0000313" key="11">
    <source>
        <dbReference type="Proteomes" id="UP000248857"/>
    </source>
</evidence>
<evidence type="ECO:0000256" key="1">
    <source>
        <dbReference type="ARBA" id="ARBA00004162"/>
    </source>
</evidence>
<dbReference type="GO" id="GO:0022857">
    <property type="term" value="F:transmembrane transporter activity"/>
    <property type="evidence" value="ECO:0007669"/>
    <property type="project" value="InterPro"/>
</dbReference>
<dbReference type="InterPro" id="IPR003400">
    <property type="entry name" value="ExbD"/>
</dbReference>
<gene>
    <name evidence="10" type="primary">exbD_1</name>
    <name evidence="10" type="ORF">C1752_00871</name>
</gene>
<dbReference type="GO" id="GO:0015031">
    <property type="term" value="P:protein transport"/>
    <property type="evidence" value="ECO:0007669"/>
    <property type="project" value="UniProtKB-KW"/>
</dbReference>